<feature type="region of interest" description="Disordered" evidence="1">
    <location>
        <begin position="97"/>
        <end position="130"/>
    </location>
</feature>
<proteinExistence type="predicted"/>
<name>A0A5R8P8B7_9NOCA</name>
<protein>
    <submittedName>
        <fullName evidence="2">DUF4192 family protein</fullName>
    </submittedName>
</protein>
<dbReference type="EMBL" id="VBUU01000031">
    <property type="protein sequence ID" value="TLG00314.1"/>
    <property type="molecule type" value="Genomic_DNA"/>
</dbReference>
<dbReference type="Pfam" id="PF13830">
    <property type="entry name" value="DUF4192"/>
    <property type="match status" value="1"/>
</dbReference>
<dbReference type="AlphaFoldDB" id="A0A5R8P8B7"/>
<reference evidence="2 3" key="1">
    <citation type="submission" date="2019-05" db="EMBL/GenBank/DDBJ databases">
        <title>Genomes sequences of two Nocardia cyriacigeorgica environmental isolates, type strains Nocardia asteroides ATCC 19247 and Nocardia cyriacigeorgica DSM 44484.</title>
        <authorList>
            <person name="Vautrin F."/>
            <person name="Bergeron E."/>
            <person name="Dubost A."/>
            <person name="Abrouk D."/>
            <person name="Rodriguez Nava V."/>
            <person name="Pujic P."/>
        </authorList>
    </citation>
    <scope>NUCLEOTIDE SEQUENCE [LARGE SCALE GENOMIC DNA]</scope>
    <source>
        <strain evidence="2 3">EML 1456</strain>
    </source>
</reference>
<dbReference type="InterPro" id="IPR025447">
    <property type="entry name" value="DUF4192"/>
</dbReference>
<dbReference type="Proteomes" id="UP000308349">
    <property type="component" value="Unassembled WGS sequence"/>
</dbReference>
<gene>
    <name evidence="2" type="ORF">FEK35_24015</name>
</gene>
<sequence>MSESTVRVDDPGDLIAAIPSMLSFPPTRSLVVITLRHRDVAGGDRETLIERVARFDLCPDPDHPLADLLADALRDGYPHSTLHALADRGIDTATQLGIDLPVTRPRDYRSRPARQARRAHPDARSRSRST</sequence>
<dbReference type="OrthoDB" id="3264463at2"/>
<evidence type="ECO:0000256" key="1">
    <source>
        <dbReference type="SAM" id="MobiDB-lite"/>
    </source>
</evidence>
<evidence type="ECO:0000313" key="3">
    <source>
        <dbReference type="Proteomes" id="UP000308349"/>
    </source>
</evidence>
<accession>A0A5R8P8B7</accession>
<comment type="caution">
    <text evidence="2">The sequence shown here is derived from an EMBL/GenBank/DDBJ whole genome shotgun (WGS) entry which is preliminary data.</text>
</comment>
<feature type="compositionally biased region" description="Basic and acidic residues" evidence="1">
    <location>
        <begin position="119"/>
        <end position="130"/>
    </location>
</feature>
<evidence type="ECO:0000313" key="2">
    <source>
        <dbReference type="EMBL" id="TLG00314.1"/>
    </source>
</evidence>
<organism evidence="2 3">
    <name type="scientific">Nocardia cyriacigeorgica</name>
    <dbReference type="NCBI Taxonomy" id="135487"/>
    <lineage>
        <taxon>Bacteria</taxon>
        <taxon>Bacillati</taxon>
        <taxon>Actinomycetota</taxon>
        <taxon>Actinomycetes</taxon>
        <taxon>Mycobacteriales</taxon>
        <taxon>Nocardiaceae</taxon>
        <taxon>Nocardia</taxon>
    </lineage>
</organism>